<organism evidence="2">
    <name type="scientific">marine sediment metagenome</name>
    <dbReference type="NCBI Taxonomy" id="412755"/>
    <lineage>
        <taxon>unclassified sequences</taxon>
        <taxon>metagenomes</taxon>
        <taxon>ecological metagenomes</taxon>
    </lineage>
</organism>
<reference evidence="2" key="1">
    <citation type="journal article" date="2015" name="Nature">
        <title>Complex archaea that bridge the gap between prokaryotes and eukaryotes.</title>
        <authorList>
            <person name="Spang A."/>
            <person name="Saw J.H."/>
            <person name="Jorgensen S.L."/>
            <person name="Zaremba-Niedzwiedzka K."/>
            <person name="Martijn J."/>
            <person name="Lind A.E."/>
            <person name="van Eijk R."/>
            <person name="Schleper C."/>
            <person name="Guy L."/>
            <person name="Ettema T.J."/>
        </authorList>
    </citation>
    <scope>NUCLEOTIDE SEQUENCE</scope>
</reference>
<dbReference type="InterPro" id="IPR000994">
    <property type="entry name" value="Pept_M24"/>
</dbReference>
<dbReference type="Gene3D" id="3.90.230.10">
    <property type="entry name" value="Creatinase/methionine aminopeptidase superfamily"/>
    <property type="match status" value="1"/>
</dbReference>
<evidence type="ECO:0000313" key="2">
    <source>
        <dbReference type="EMBL" id="KKN93304.1"/>
    </source>
</evidence>
<name>A0A0F9UNT5_9ZZZZ</name>
<proteinExistence type="predicted"/>
<evidence type="ECO:0000259" key="1">
    <source>
        <dbReference type="Pfam" id="PF00557"/>
    </source>
</evidence>
<dbReference type="EMBL" id="LAZR01000087">
    <property type="protein sequence ID" value="KKN93304.1"/>
    <property type="molecule type" value="Genomic_DNA"/>
</dbReference>
<sequence>MCVILYFQGLNQTTLMKKLFLFVCLIFIGEIQAQQILNEKERAQVIDEILDDRFNNLLPELMDAADLDMWVVISREYNEDPVIKTMLPATWLNARRRTILLFYRDKAKNRIEKLAVARYNVGENIISAWDKEKEPNQWKRLMQLISERNPKKIGLNFSADHNIADGLVKTDYEEFMANLPKKYTSKVVSAQQLAVRWIETRSEREMVIYDQLVDITHDIIAEAFSEKVITPGVTTTSDVEWWMRQKVTDLGLETWFHPTIDVQRSKEELVSHLYSFSGRPEDTVILPGDLVHCDFGITYLRLNTDCQELAYVLKPEETKAPDFLINGLKDGNRLQDFLTSNMIKGRSGNDILAKSLKEAKAAGFKPSIYTHPLGLYGHSAGTTIGMWDSQGGVMRDDGENYPLNPNTVYAIELNTTISIPEWNRDIRIMLEEAGFYGEDGFRYVNGRQTELLLIPRVKEHQGN</sequence>
<dbReference type="InterPro" id="IPR036005">
    <property type="entry name" value="Creatinase/aminopeptidase-like"/>
</dbReference>
<protein>
    <recommendedName>
        <fullName evidence="1">Peptidase M24 domain-containing protein</fullName>
    </recommendedName>
</protein>
<comment type="caution">
    <text evidence="2">The sequence shown here is derived from an EMBL/GenBank/DDBJ whole genome shotgun (WGS) entry which is preliminary data.</text>
</comment>
<gene>
    <name evidence="2" type="ORF">LCGC14_0199390</name>
</gene>
<accession>A0A0F9UNT5</accession>
<dbReference type="AlphaFoldDB" id="A0A0F9UNT5"/>
<feature type="domain" description="Peptidase M24" evidence="1">
    <location>
        <begin position="214"/>
        <end position="428"/>
    </location>
</feature>
<dbReference type="Pfam" id="PF00557">
    <property type="entry name" value="Peptidase_M24"/>
    <property type="match status" value="1"/>
</dbReference>
<dbReference type="SUPFAM" id="SSF55920">
    <property type="entry name" value="Creatinase/aminopeptidase"/>
    <property type="match status" value="1"/>
</dbReference>